<dbReference type="OrthoDB" id="6147983at2759"/>
<reference evidence="3" key="1">
    <citation type="submission" date="2025-08" db="UniProtKB">
        <authorList>
            <consortium name="RefSeq"/>
        </authorList>
    </citation>
    <scope>IDENTIFICATION</scope>
    <source>
        <tissue evidence="3">Whole body</tissue>
    </source>
</reference>
<dbReference type="SMART" id="SM00595">
    <property type="entry name" value="MADF"/>
    <property type="match status" value="1"/>
</dbReference>
<dbReference type="InterPro" id="IPR039353">
    <property type="entry name" value="TF_Adf1"/>
</dbReference>
<dbReference type="GeneID" id="112451869"/>
<dbReference type="Pfam" id="PF10545">
    <property type="entry name" value="MADF_DNA_bdg"/>
    <property type="match status" value="1"/>
</dbReference>
<dbReference type="PANTHER" id="PTHR12243">
    <property type="entry name" value="MADF DOMAIN TRANSCRIPTION FACTOR"/>
    <property type="match status" value="1"/>
</dbReference>
<protein>
    <submittedName>
        <fullName evidence="3">Transcription factor Adf-1-like</fullName>
    </submittedName>
</protein>
<evidence type="ECO:0000313" key="3">
    <source>
        <dbReference type="RefSeq" id="XP_024867542.1"/>
    </source>
</evidence>
<dbReference type="Proteomes" id="UP000504618">
    <property type="component" value="Unplaced"/>
</dbReference>
<dbReference type="GO" id="GO:0005634">
    <property type="term" value="C:nucleus"/>
    <property type="evidence" value="ECO:0007669"/>
    <property type="project" value="TreeGrafter"/>
</dbReference>
<dbReference type="RefSeq" id="XP_024867542.1">
    <property type="nucleotide sequence ID" value="XM_025011774.1"/>
</dbReference>
<dbReference type="GO" id="GO:0005667">
    <property type="term" value="C:transcription regulator complex"/>
    <property type="evidence" value="ECO:0007669"/>
    <property type="project" value="TreeGrafter"/>
</dbReference>
<keyword evidence="2" id="KW-1185">Reference proteome</keyword>
<evidence type="ECO:0000313" key="2">
    <source>
        <dbReference type="Proteomes" id="UP000504618"/>
    </source>
</evidence>
<gene>
    <name evidence="3" type="primary">LOC112451869</name>
</gene>
<name>A0A6J1PDE2_9HYME</name>
<dbReference type="PANTHER" id="PTHR12243:SF60">
    <property type="entry name" value="SI:CH211-15D5.12-RELATED"/>
    <property type="match status" value="1"/>
</dbReference>
<accession>A0A6J1PDE2</accession>
<dbReference type="GO" id="GO:0006357">
    <property type="term" value="P:regulation of transcription by RNA polymerase II"/>
    <property type="evidence" value="ECO:0007669"/>
    <property type="project" value="TreeGrafter"/>
</dbReference>
<organism evidence="2 3">
    <name type="scientific">Temnothorax curvispinosus</name>
    <dbReference type="NCBI Taxonomy" id="300111"/>
    <lineage>
        <taxon>Eukaryota</taxon>
        <taxon>Metazoa</taxon>
        <taxon>Ecdysozoa</taxon>
        <taxon>Arthropoda</taxon>
        <taxon>Hexapoda</taxon>
        <taxon>Insecta</taxon>
        <taxon>Pterygota</taxon>
        <taxon>Neoptera</taxon>
        <taxon>Endopterygota</taxon>
        <taxon>Hymenoptera</taxon>
        <taxon>Apocrita</taxon>
        <taxon>Aculeata</taxon>
        <taxon>Formicoidea</taxon>
        <taxon>Formicidae</taxon>
        <taxon>Myrmicinae</taxon>
        <taxon>Temnothorax</taxon>
    </lineage>
</organism>
<evidence type="ECO:0000259" key="1">
    <source>
        <dbReference type="PROSITE" id="PS51029"/>
    </source>
</evidence>
<proteinExistence type="predicted"/>
<dbReference type="InterPro" id="IPR006578">
    <property type="entry name" value="MADF-dom"/>
</dbReference>
<dbReference type="AlphaFoldDB" id="A0A6J1PDE2"/>
<feature type="domain" description="MADF" evidence="1">
    <location>
        <begin position="27"/>
        <end position="118"/>
    </location>
</feature>
<dbReference type="PROSITE" id="PS51029">
    <property type="entry name" value="MADF"/>
    <property type="match status" value="1"/>
</dbReference>
<sequence>MNVDCQVQFEENMDNQVQFEEKTSDELLIDAVRGYPHLYDASLKEYKDTKLKENSWHEISSVMNMSVDICQTRWLRLRERFTKEQRLQEIESRGGSKASHRSVFSLYQNMIFLKNYIKRRK</sequence>